<dbReference type="AlphaFoldDB" id="A0A3N2Q702"/>
<organism evidence="3 4">
    <name type="scientific">Sodiomyces alkalinus (strain CBS 110278 / VKM F-3762 / F11)</name>
    <name type="common">Alkaliphilic filamentous fungus</name>
    <dbReference type="NCBI Taxonomy" id="1314773"/>
    <lineage>
        <taxon>Eukaryota</taxon>
        <taxon>Fungi</taxon>
        <taxon>Dikarya</taxon>
        <taxon>Ascomycota</taxon>
        <taxon>Pezizomycotina</taxon>
        <taxon>Sordariomycetes</taxon>
        <taxon>Hypocreomycetidae</taxon>
        <taxon>Glomerellales</taxon>
        <taxon>Plectosphaerellaceae</taxon>
        <taxon>Sodiomyces</taxon>
    </lineage>
</organism>
<comment type="subcellular location">
    <subcellularLocation>
        <location evidence="1">Membrane</location>
        <topology evidence="1">Multi-pass membrane protein</topology>
    </subcellularLocation>
</comment>
<dbReference type="PANTHER" id="PTHR12300:SF177">
    <property type="entry name" value="PROTEIN YOP1"/>
    <property type="match status" value="1"/>
</dbReference>
<accession>A0A3N2Q702</accession>
<dbReference type="Proteomes" id="UP000272025">
    <property type="component" value="Unassembled WGS sequence"/>
</dbReference>
<protein>
    <recommendedName>
        <fullName evidence="1">Protein YOP1</fullName>
    </recommendedName>
</protein>
<dbReference type="Pfam" id="PF03134">
    <property type="entry name" value="TB2_DP1_HVA22"/>
    <property type="match status" value="1"/>
</dbReference>
<keyword evidence="1" id="KW-1133">Transmembrane helix</keyword>
<name>A0A3N2Q702_SODAK</name>
<keyword evidence="4" id="KW-1185">Reference proteome</keyword>
<dbReference type="RefSeq" id="XP_028470367.1">
    <property type="nucleotide sequence ID" value="XM_028610241.1"/>
</dbReference>
<dbReference type="GO" id="GO:0016020">
    <property type="term" value="C:membrane"/>
    <property type="evidence" value="ECO:0007669"/>
    <property type="project" value="UniProtKB-SubCell"/>
</dbReference>
<reference evidence="3 4" key="1">
    <citation type="journal article" date="2018" name="Mol. Ecol.">
        <title>The obligate alkalophilic soda-lake fungus Sodiomyces alkalinus has shifted to a protein diet.</title>
        <authorList>
            <person name="Grum-Grzhimaylo A.A."/>
            <person name="Falkoski D.L."/>
            <person name="van den Heuvel J."/>
            <person name="Valero-Jimenez C.A."/>
            <person name="Min B."/>
            <person name="Choi I.G."/>
            <person name="Lipzen A."/>
            <person name="Daum C.G."/>
            <person name="Aanen D.K."/>
            <person name="Tsang A."/>
            <person name="Henrissat B."/>
            <person name="Bilanenko E.N."/>
            <person name="de Vries R.P."/>
            <person name="van Kan J.A.L."/>
            <person name="Grigoriev I.V."/>
            <person name="Debets A.J.M."/>
        </authorList>
    </citation>
    <scope>NUCLEOTIDE SEQUENCE [LARGE SCALE GENOMIC DNA]</scope>
    <source>
        <strain evidence="3 4">F11</strain>
    </source>
</reference>
<dbReference type="STRING" id="1314773.A0A3N2Q702"/>
<keyword evidence="1" id="KW-0472">Membrane</keyword>
<evidence type="ECO:0000256" key="1">
    <source>
        <dbReference type="RuleBase" id="RU362006"/>
    </source>
</evidence>
<comment type="similarity">
    <text evidence="1">Belongs to the DP1 family.</text>
</comment>
<comment type="caution">
    <text evidence="1">Lacks conserved residue(s) required for the propagation of feature annotation.</text>
</comment>
<evidence type="ECO:0000313" key="3">
    <source>
        <dbReference type="EMBL" id="ROT42561.1"/>
    </source>
</evidence>
<dbReference type="PANTHER" id="PTHR12300">
    <property type="entry name" value="HVA22-LIKE PROTEINS"/>
    <property type="match status" value="1"/>
</dbReference>
<feature type="region of interest" description="Disordered" evidence="2">
    <location>
        <begin position="276"/>
        <end position="389"/>
    </location>
</feature>
<dbReference type="OrthoDB" id="434647at2759"/>
<evidence type="ECO:0000313" key="4">
    <source>
        <dbReference type="Proteomes" id="UP000272025"/>
    </source>
</evidence>
<keyword evidence="1" id="KW-0812">Transmembrane</keyword>
<feature type="compositionally biased region" description="Basic and acidic residues" evidence="2">
    <location>
        <begin position="276"/>
        <end position="303"/>
    </location>
</feature>
<dbReference type="EMBL" id="ML119051">
    <property type="protein sequence ID" value="ROT42561.1"/>
    <property type="molecule type" value="Genomic_DNA"/>
</dbReference>
<feature type="compositionally biased region" description="Gly residues" evidence="2">
    <location>
        <begin position="360"/>
        <end position="372"/>
    </location>
</feature>
<gene>
    <name evidence="3" type="ORF">SODALDRAFT_326716</name>
</gene>
<evidence type="ECO:0000256" key="2">
    <source>
        <dbReference type="SAM" id="MobiDB-lite"/>
    </source>
</evidence>
<proteinExistence type="inferred from homology"/>
<feature type="transmembrane region" description="Helical" evidence="1">
    <location>
        <begin position="31"/>
        <end position="50"/>
    </location>
</feature>
<dbReference type="InterPro" id="IPR004345">
    <property type="entry name" value="TB2_DP1_HVA22"/>
</dbReference>
<sequence>MFGLVPHLLSSIAAFLFPVFASYKALKSSDPAQLTPWLMYWVVLSCGLLIESWLDWVLFWVPLYSYARLLFLLYLVLPQTQGARFLYESYVHPFLEDNETHIEQFIADAHDRLKAAGMSYLKQAIEFVKTNILGMPPSEPAPEQPPASAAPQSYTQSLLARFNVPTARTNAGASDLYNFLAGAVAAAASAANAATSSSGPTAAAAGAAAGARGDDASSGDTVSAATTTSGLNLSSFVPSNLTGAGEKVAFIATQRERLNAVLGALDREARALDREATVREDRDEDRHQDRDEGGLGVREEPRTRRPSSSSGGFGEMNRNRSESEFEKVEAESGAEDEDGGVRRRPAPSGGTGSWLPFGWRGAGDGGSGGGTPTGQDGRQGRSSGIDADL</sequence>
<feature type="compositionally biased region" description="Basic and acidic residues" evidence="2">
    <location>
        <begin position="317"/>
        <end position="330"/>
    </location>
</feature>
<dbReference type="GeneID" id="39578719"/>